<dbReference type="Proteomes" id="UP000694544">
    <property type="component" value="Unplaced"/>
</dbReference>
<evidence type="ECO:0000313" key="3">
    <source>
        <dbReference type="Proteomes" id="UP000694544"/>
    </source>
</evidence>
<dbReference type="GeneTree" id="ENSGT00960000187139"/>
<evidence type="ECO:0000256" key="1">
    <source>
        <dbReference type="SAM" id="MobiDB-lite"/>
    </source>
</evidence>
<keyword evidence="3" id="KW-1185">Reference proteome</keyword>
<reference evidence="2" key="1">
    <citation type="submission" date="2025-08" db="UniProtKB">
        <authorList>
            <consortium name="Ensembl"/>
        </authorList>
    </citation>
    <scope>IDENTIFICATION</scope>
</reference>
<feature type="region of interest" description="Disordered" evidence="1">
    <location>
        <begin position="20"/>
        <end position="123"/>
    </location>
</feature>
<evidence type="ECO:0000313" key="2">
    <source>
        <dbReference type="Ensembl" id="ENSMMSP00000022300.1"/>
    </source>
</evidence>
<organism evidence="2 3">
    <name type="scientific">Moschus moschiferus</name>
    <name type="common">Siberian musk deer</name>
    <name type="synonym">Moschus sibiricus</name>
    <dbReference type="NCBI Taxonomy" id="68415"/>
    <lineage>
        <taxon>Eukaryota</taxon>
        <taxon>Metazoa</taxon>
        <taxon>Chordata</taxon>
        <taxon>Craniata</taxon>
        <taxon>Vertebrata</taxon>
        <taxon>Euteleostomi</taxon>
        <taxon>Mammalia</taxon>
        <taxon>Eutheria</taxon>
        <taxon>Laurasiatheria</taxon>
        <taxon>Artiodactyla</taxon>
        <taxon>Ruminantia</taxon>
        <taxon>Pecora</taxon>
        <taxon>Moschidae</taxon>
        <taxon>Moschus</taxon>
    </lineage>
</organism>
<name>A0A8C6DYE0_MOSMO</name>
<dbReference type="AlphaFoldDB" id="A0A8C6DYE0"/>
<protein>
    <submittedName>
        <fullName evidence="2">Uncharacterized protein</fullName>
    </submittedName>
</protein>
<dbReference type="Ensembl" id="ENSMMST00000024687.1">
    <property type="protein sequence ID" value="ENSMMSP00000022300.1"/>
    <property type="gene ID" value="ENSMMSG00000016833.1"/>
</dbReference>
<feature type="compositionally biased region" description="Low complexity" evidence="1">
    <location>
        <begin position="87"/>
        <end position="123"/>
    </location>
</feature>
<accession>A0A8C6DYE0</accession>
<proteinExistence type="predicted"/>
<reference evidence="2" key="2">
    <citation type="submission" date="2025-09" db="UniProtKB">
        <authorList>
            <consortium name="Ensembl"/>
        </authorList>
    </citation>
    <scope>IDENTIFICATION</scope>
</reference>
<sequence>LLAPAGLGRARLTHLQTDVEHHGSHDVEVGEVDAQAPGQVEEDEQRAGQPLAEDPIRAGGGRAREPDSQARQSRRHIDRRPPPPARRAPTGRWTRAAGRAEARPPALSAPRRPRASAPAAGPR</sequence>